<dbReference type="SUPFAM" id="SSF160379">
    <property type="entry name" value="SP0830-like"/>
    <property type="match status" value="1"/>
</dbReference>
<name>A0A4P6WUP3_HYDPS</name>
<proteinExistence type="predicted"/>
<evidence type="ECO:0008006" key="3">
    <source>
        <dbReference type="Google" id="ProtNLM"/>
    </source>
</evidence>
<dbReference type="KEGG" id="hpse:HPF_00855"/>
<sequence>MSRFAVLLRGVNVVKSASELQAIEDGNPIVPPEAEHGRFLVAFAMAPDRLTALLGKVGKGVTSRNWGTVIKLAALV</sequence>
<dbReference type="EMBL" id="CP037867">
    <property type="protein sequence ID" value="QBM26206.1"/>
    <property type="molecule type" value="Genomic_DNA"/>
</dbReference>
<accession>A0A4P6WUP3</accession>
<dbReference type="Proteomes" id="UP000293912">
    <property type="component" value="Chromosome"/>
</dbReference>
<keyword evidence="2" id="KW-1185">Reference proteome</keyword>
<dbReference type="RefSeq" id="WP_133155466.1">
    <property type="nucleotide sequence ID" value="NZ_CP037867.1"/>
</dbReference>
<evidence type="ECO:0000313" key="1">
    <source>
        <dbReference type="EMBL" id="QBM26206.1"/>
    </source>
</evidence>
<evidence type="ECO:0000313" key="2">
    <source>
        <dbReference type="Proteomes" id="UP000293912"/>
    </source>
</evidence>
<dbReference type="AlphaFoldDB" id="A0A4P6WUP3"/>
<gene>
    <name evidence="1" type="ORF">HPF_00855</name>
</gene>
<reference evidence="1 2" key="1">
    <citation type="submission" date="2019-03" db="EMBL/GenBank/DDBJ databases">
        <authorList>
            <person name="Sebastian G."/>
            <person name="Baumann P."/>
            <person name="Ruckert C."/>
            <person name="Kalinowski J."/>
            <person name="Nebel B."/>
            <person name="Takors R."/>
            <person name="Blombach B."/>
        </authorList>
    </citation>
    <scope>NUCLEOTIDE SEQUENCE [LARGE SCALE GENOMIC DNA]</scope>
    <source>
        <strain evidence="1 2">DSM 1084</strain>
    </source>
</reference>
<protein>
    <recommendedName>
        <fullName evidence="3">DUF1697 domain-containing protein</fullName>
    </recommendedName>
</protein>
<organism evidence="1 2">
    <name type="scientific">Hydrogenophaga pseudoflava</name>
    <name type="common">Pseudomonas carboxydoflava</name>
    <dbReference type="NCBI Taxonomy" id="47421"/>
    <lineage>
        <taxon>Bacteria</taxon>
        <taxon>Pseudomonadati</taxon>
        <taxon>Pseudomonadota</taxon>
        <taxon>Betaproteobacteria</taxon>
        <taxon>Burkholderiales</taxon>
        <taxon>Comamonadaceae</taxon>
        <taxon>Hydrogenophaga</taxon>
    </lineage>
</organism>